<organism evidence="7 8">
    <name type="scientific">Lepidopterella palustris CBS 459.81</name>
    <dbReference type="NCBI Taxonomy" id="1314670"/>
    <lineage>
        <taxon>Eukaryota</taxon>
        <taxon>Fungi</taxon>
        <taxon>Dikarya</taxon>
        <taxon>Ascomycota</taxon>
        <taxon>Pezizomycotina</taxon>
        <taxon>Dothideomycetes</taxon>
        <taxon>Pleosporomycetidae</taxon>
        <taxon>Mytilinidiales</taxon>
        <taxon>Argynnaceae</taxon>
        <taxon>Lepidopterella</taxon>
    </lineage>
</organism>
<evidence type="ECO:0000313" key="8">
    <source>
        <dbReference type="Proteomes" id="UP000250266"/>
    </source>
</evidence>
<dbReference type="AlphaFoldDB" id="A0A8E2JGF4"/>
<sequence length="360" mass="38766">MSSPPYARELALALQTVHRASLLTKQFLRSLSNNVAAETKTDDSPVTIADFAAQALIISAISAVFPSDGFIGEESATALREKPSLCSNVWNLVSSAPQVGDFEGEALRKPKGVQEMLDVIDLGAGEQTAKGRVWVLDPVDGTATFMKGQQYAVCLALLVDGVQKVGVIGCPNLRRSPAGGKIHEDLVDVEGYGIMLSAVEGQGAFVRGMDAKGLEGAERIELKEKNVDLSELDFVDAAPGWSSLSQETHRAVEESLGAKWPGTQLWSQQMKYISLALGATDVMLRIPPSRDRWTQVWDHAGGQLIFQEAGGIIKDLDGGAIDMGQGRKIHGQRNFGTIAALPWCFERVMEATKKALECSK</sequence>
<evidence type="ECO:0000256" key="6">
    <source>
        <dbReference type="PIRSR" id="PIRSR600760-2"/>
    </source>
</evidence>
<dbReference type="GO" id="GO:0000103">
    <property type="term" value="P:sulfate assimilation"/>
    <property type="evidence" value="ECO:0007669"/>
    <property type="project" value="TreeGrafter"/>
</dbReference>
<dbReference type="Gene3D" id="3.40.190.80">
    <property type="match status" value="1"/>
</dbReference>
<gene>
    <name evidence="7" type="ORF">K432DRAFT_391880</name>
</gene>
<dbReference type="InterPro" id="IPR020583">
    <property type="entry name" value="Inositol_monoP_metal-BS"/>
</dbReference>
<evidence type="ECO:0000256" key="4">
    <source>
        <dbReference type="ARBA" id="ARBA00022801"/>
    </source>
</evidence>
<evidence type="ECO:0000313" key="7">
    <source>
        <dbReference type="EMBL" id="OCK81725.1"/>
    </source>
</evidence>
<keyword evidence="8" id="KW-1185">Reference proteome</keyword>
<dbReference type="Pfam" id="PF00459">
    <property type="entry name" value="Inositol_P"/>
    <property type="match status" value="1"/>
</dbReference>
<keyword evidence="3 6" id="KW-0479">Metal-binding</keyword>
<comment type="similarity">
    <text evidence="2">Belongs to the inositol monophosphatase superfamily.</text>
</comment>
<dbReference type="EMBL" id="KV744910">
    <property type="protein sequence ID" value="OCK81725.1"/>
    <property type="molecule type" value="Genomic_DNA"/>
</dbReference>
<feature type="binding site" evidence="6">
    <location>
        <position position="137"/>
    </location>
    <ligand>
        <name>Mg(2+)</name>
        <dbReference type="ChEBI" id="CHEBI:18420"/>
        <label>1</label>
        <note>catalytic</note>
    </ligand>
</feature>
<dbReference type="GO" id="GO:0046872">
    <property type="term" value="F:metal ion binding"/>
    <property type="evidence" value="ECO:0007669"/>
    <property type="project" value="UniProtKB-KW"/>
</dbReference>
<evidence type="ECO:0000256" key="5">
    <source>
        <dbReference type="ARBA" id="ARBA00022842"/>
    </source>
</evidence>
<feature type="binding site" evidence="6">
    <location>
        <position position="73"/>
    </location>
    <ligand>
        <name>Mg(2+)</name>
        <dbReference type="ChEBI" id="CHEBI:18420"/>
        <label>1</label>
        <note>catalytic</note>
    </ligand>
</feature>
<dbReference type="PROSITE" id="PS00629">
    <property type="entry name" value="IMP_1"/>
    <property type="match status" value="1"/>
</dbReference>
<dbReference type="OrthoDB" id="411145at2759"/>
<name>A0A8E2JGF4_9PEZI</name>
<dbReference type="InterPro" id="IPR000760">
    <property type="entry name" value="Inositol_monophosphatase-like"/>
</dbReference>
<dbReference type="CDD" id="cd01517">
    <property type="entry name" value="PAP_phosphatase"/>
    <property type="match status" value="1"/>
</dbReference>
<dbReference type="Proteomes" id="UP000250266">
    <property type="component" value="Unassembled WGS sequence"/>
</dbReference>
<keyword evidence="4" id="KW-0378">Hydrolase</keyword>
<dbReference type="Gene3D" id="3.30.540.10">
    <property type="entry name" value="Fructose-1,6-Bisphosphatase, subunit A, domain 1"/>
    <property type="match status" value="1"/>
</dbReference>
<comment type="cofactor">
    <cofactor evidence="1 6">
        <name>Mg(2+)</name>
        <dbReference type="ChEBI" id="CHEBI:18420"/>
    </cofactor>
</comment>
<protein>
    <submittedName>
        <fullName evidence="7">Carbohydrate phosphatase</fullName>
    </submittedName>
</protein>
<dbReference type="SUPFAM" id="SSF56655">
    <property type="entry name" value="Carbohydrate phosphatase"/>
    <property type="match status" value="1"/>
</dbReference>
<proteinExistence type="inferred from homology"/>
<feature type="binding site" evidence="6">
    <location>
        <position position="298"/>
    </location>
    <ligand>
        <name>Mg(2+)</name>
        <dbReference type="ChEBI" id="CHEBI:18420"/>
        <label>1</label>
        <note>catalytic</note>
    </ligand>
</feature>
<evidence type="ECO:0000256" key="2">
    <source>
        <dbReference type="ARBA" id="ARBA00009759"/>
    </source>
</evidence>
<dbReference type="PRINTS" id="PR00377">
    <property type="entry name" value="IMPHPHTASES"/>
</dbReference>
<dbReference type="InterPro" id="IPR051090">
    <property type="entry name" value="Inositol_monoP_superfamily"/>
</dbReference>
<dbReference type="PANTHER" id="PTHR43200:SF2">
    <property type="entry name" value="3'(2'),5'-BISPHOSPHATE NUCLEOTIDASE"/>
    <property type="match status" value="1"/>
</dbReference>
<feature type="binding site" evidence="6">
    <location>
        <position position="140"/>
    </location>
    <ligand>
        <name>Mg(2+)</name>
        <dbReference type="ChEBI" id="CHEBI:18420"/>
        <label>1</label>
        <note>catalytic</note>
    </ligand>
</feature>
<accession>A0A8E2JGF4</accession>
<dbReference type="PANTHER" id="PTHR43200">
    <property type="entry name" value="PHOSPHATASE"/>
    <property type="match status" value="1"/>
</dbReference>
<evidence type="ECO:0000256" key="1">
    <source>
        <dbReference type="ARBA" id="ARBA00001946"/>
    </source>
</evidence>
<dbReference type="GO" id="GO:0008441">
    <property type="term" value="F:3'(2'),5'-bisphosphate nucleotidase activity"/>
    <property type="evidence" value="ECO:0007669"/>
    <property type="project" value="TreeGrafter"/>
</dbReference>
<evidence type="ECO:0000256" key="3">
    <source>
        <dbReference type="ARBA" id="ARBA00022723"/>
    </source>
</evidence>
<keyword evidence="5 6" id="KW-0460">Magnesium</keyword>
<reference evidence="7 8" key="1">
    <citation type="journal article" date="2016" name="Nat. Commun.">
        <title>Ectomycorrhizal ecology is imprinted in the genome of the dominant symbiotic fungus Cenococcum geophilum.</title>
        <authorList>
            <consortium name="DOE Joint Genome Institute"/>
            <person name="Peter M."/>
            <person name="Kohler A."/>
            <person name="Ohm R.A."/>
            <person name="Kuo A."/>
            <person name="Krutzmann J."/>
            <person name="Morin E."/>
            <person name="Arend M."/>
            <person name="Barry K.W."/>
            <person name="Binder M."/>
            <person name="Choi C."/>
            <person name="Clum A."/>
            <person name="Copeland A."/>
            <person name="Grisel N."/>
            <person name="Haridas S."/>
            <person name="Kipfer T."/>
            <person name="LaButti K."/>
            <person name="Lindquist E."/>
            <person name="Lipzen A."/>
            <person name="Maire R."/>
            <person name="Meier B."/>
            <person name="Mihaltcheva S."/>
            <person name="Molinier V."/>
            <person name="Murat C."/>
            <person name="Poggeler S."/>
            <person name="Quandt C.A."/>
            <person name="Sperisen C."/>
            <person name="Tritt A."/>
            <person name="Tisserant E."/>
            <person name="Crous P.W."/>
            <person name="Henrissat B."/>
            <person name="Nehls U."/>
            <person name="Egli S."/>
            <person name="Spatafora J.W."/>
            <person name="Grigoriev I.V."/>
            <person name="Martin F.M."/>
        </authorList>
    </citation>
    <scope>NUCLEOTIDE SEQUENCE [LARGE SCALE GENOMIC DNA]</scope>
    <source>
        <strain evidence="7 8">CBS 459.81</strain>
    </source>
</reference>